<dbReference type="OrthoDB" id="9792313at2"/>
<dbReference type="PANTHER" id="PTHR34138">
    <property type="entry name" value="CELL SHAPE-DETERMINING PROTEIN MREC"/>
    <property type="match status" value="1"/>
</dbReference>
<evidence type="ECO:0000256" key="2">
    <source>
        <dbReference type="ARBA" id="ARBA00013855"/>
    </source>
</evidence>
<dbReference type="GO" id="GO:0005886">
    <property type="term" value="C:plasma membrane"/>
    <property type="evidence" value="ECO:0007669"/>
    <property type="project" value="TreeGrafter"/>
</dbReference>
<evidence type="ECO:0000256" key="1">
    <source>
        <dbReference type="ARBA" id="ARBA00009369"/>
    </source>
</evidence>
<sequence length="276" mass="30819">MDFLKNKLLTIVLVLCLAFTIFVGITANKKDNTGIIQGAITSTITPVQKYIYIAGQRINNMVYYISSITSLRKENLRLNLEIQSLNKKLIEYERYKRENEELMSLLNLKNTHQNTKFTSANVIGKVGENWFDIIIIDVGEDDGIKKGQYVLASQGLVGQVIEVNKNTSKVLTILDEKSNIPGKVSSTGEDGMVVGEGNSLKEKMCKIDYLPLETKAKPGDLIVTSNIINNEDILIPSDIQIGTIIKIEEESNLMNTAYIKPSVDFSKLQKVMVVIK</sequence>
<dbReference type="STRING" id="1147123.SAMN05443428_11623"/>
<reference evidence="9" key="1">
    <citation type="submission" date="2017-02" db="EMBL/GenBank/DDBJ databases">
        <authorList>
            <person name="Varghese N."/>
            <person name="Submissions S."/>
        </authorList>
    </citation>
    <scope>NUCLEOTIDE SEQUENCE [LARGE SCALE GENOMIC DNA]</scope>
    <source>
        <strain evidence="9">USBA 833</strain>
    </source>
</reference>
<keyword evidence="9" id="KW-1185">Reference proteome</keyword>
<evidence type="ECO:0000256" key="4">
    <source>
        <dbReference type="ARBA" id="ARBA00032089"/>
    </source>
</evidence>
<gene>
    <name evidence="8" type="ORF">SAMN05443428_11623</name>
</gene>
<dbReference type="PIRSF" id="PIRSF038471">
    <property type="entry name" value="MreC"/>
    <property type="match status" value="1"/>
</dbReference>
<keyword evidence="3 5" id="KW-0133">Cell shape</keyword>
<evidence type="ECO:0000259" key="7">
    <source>
        <dbReference type="Pfam" id="PF04085"/>
    </source>
</evidence>
<dbReference type="Gene3D" id="2.40.10.350">
    <property type="entry name" value="Rod shape-determining protein MreC, domain 2"/>
    <property type="match status" value="1"/>
</dbReference>
<accession>A0A1T4XZP9</accession>
<evidence type="ECO:0000256" key="5">
    <source>
        <dbReference type="PIRNR" id="PIRNR038471"/>
    </source>
</evidence>
<feature type="coiled-coil region" evidence="6">
    <location>
        <begin position="68"/>
        <end position="105"/>
    </location>
</feature>
<dbReference type="InterPro" id="IPR055342">
    <property type="entry name" value="MreC_beta-barrel_core"/>
</dbReference>
<dbReference type="NCBIfam" id="TIGR00219">
    <property type="entry name" value="mreC"/>
    <property type="match status" value="1"/>
</dbReference>
<organism evidence="8 9">
    <name type="scientific">Caloramator quimbayensis</name>
    <dbReference type="NCBI Taxonomy" id="1147123"/>
    <lineage>
        <taxon>Bacteria</taxon>
        <taxon>Bacillati</taxon>
        <taxon>Bacillota</taxon>
        <taxon>Clostridia</taxon>
        <taxon>Eubacteriales</taxon>
        <taxon>Clostridiaceae</taxon>
        <taxon>Caloramator</taxon>
    </lineage>
</organism>
<evidence type="ECO:0000256" key="6">
    <source>
        <dbReference type="SAM" id="Coils"/>
    </source>
</evidence>
<dbReference type="Pfam" id="PF04085">
    <property type="entry name" value="MreC"/>
    <property type="match status" value="1"/>
</dbReference>
<dbReference type="InterPro" id="IPR042177">
    <property type="entry name" value="Cell/Rod_1"/>
</dbReference>
<evidence type="ECO:0000313" key="9">
    <source>
        <dbReference type="Proteomes" id="UP000190105"/>
    </source>
</evidence>
<dbReference type="Gene3D" id="2.40.10.340">
    <property type="entry name" value="Rod shape-determining protein MreC, domain 1"/>
    <property type="match status" value="1"/>
</dbReference>
<dbReference type="GO" id="GO:0008360">
    <property type="term" value="P:regulation of cell shape"/>
    <property type="evidence" value="ECO:0007669"/>
    <property type="project" value="UniProtKB-KW"/>
</dbReference>
<dbReference type="AlphaFoldDB" id="A0A1T4XZP9"/>
<evidence type="ECO:0000313" key="8">
    <source>
        <dbReference type="EMBL" id="SKA94531.1"/>
    </source>
</evidence>
<dbReference type="Proteomes" id="UP000190105">
    <property type="component" value="Unassembled WGS sequence"/>
</dbReference>
<comment type="function">
    <text evidence="5">Involved in formation and maintenance of cell shape.</text>
</comment>
<feature type="domain" description="Rod shape-determining protein MreC beta-barrel core" evidence="7">
    <location>
        <begin position="122"/>
        <end position="274"/>
    </location>
</feature>
<comment type="similarity">
    <text evidence="1 5">Belongs to the MreC family.</text>
</comment>
<dbReference type="InterPro" id="IPR042175">
    <property type="entry name" value="Cell/Rod_MreC_2"/>
</dbReference>
<evidence type="ECO:0000256" key="3">
    <source>
        <dbReference type="ARBA" id="ARBA00022960"/>
    </source>
</evidence>
<dbReference type="EMBL" id="FUYH01000016">
    <property type="protein sequence ID" value="SKA94531.1"/>
    <property type="molecule type" value="Genomic_DNA"/>
</dbReference>
<dbReference type="RefSeq" id="WP_078697073.1">
    <property type="nucleotide sequence ID" value="NZ_FUYH01000016.1"/>
</dbReference>
<dbReference type="InterPro" id="IPR007221">
    <property type="entry name" value="MreC"/>
</dbReference>
<name>A0A1T4XZP9_9CLOT</name>
<protein>
    <recommendedName>
        <fullName evidence="2 5">Cell shape-determining protein MreC</fullName>
    </recommendedName>
    <alternativeName>
        <fullName evidence="4 5">Cell shape protein MreC</fullName>
    </alternativeName>
</protein>
<proteinExistence type="inferred from homology"/>
<keyword evidence="6" id="KW-0175">Coiled coil</keyword>
<dbReference type="PANTHER" id="PTHR34138:SF1">
    <property type="entry name" value="CELL SHAPE-DETERMINING PROTEIN MREC"/>
    <property type="match status" value="1"/>
</dbReference>